<dbReference type="SUPFAM" id="SSF103473">
    <property type="entry name" value="MFS general substrate transporter"/>
    <property type="match status" value="1"/>
</dbReference>
<name>A0ABW0K7P8_9BACL</name>
<dbReference type="InterPro" id="IPR036259">
    <property type="entry name" value="MFS_trans_sf"/>
</dbReference>
<feature type="transmembrane region" description="Helical" evidence="2">
    <location>
        <begin position="278"/>
        <end position="296"/>
    </location>
</feature>
<sequence>MQNIWKLMVIRFFNSLIPAYVIERLFWEQRGMTIQMVVYTEIIYAVTIVLLEVPTGILADKWSCKRMLVIGAWLGWCEFVILVFATQFWHFAAAVLLAGIERSAGSGAEHALLYDSLKRCGKEQQFERIVGRLRACDLLGAVLAALSGGMLASRYGFAFNYWLSAGSMLIALAVTLTLTEPALSRPTDSNGKSRSFLGYMQEAMLFFKQQRAVRLVVLISMITGAALSFLDEFWQLYLNRLGIGVSLFGFFSTAWLLLRMPGNLLAHTLKSKLPIRTLLLGVTALFAAGLLCAAVMHGSAGLAAIGLIFLAAGMVEPLAAGYLHHRLDASMRATIESFQSLGLNAFTVLAGLGFGYCSSKLDVFGGYGFIAVLCAVFLLYLWQASRKENM</sequence>
<protein>
    <submittedName>
        <fullName evidence="3">MFS transporter</fullName>
    </submittedName>
</protein>
<proteinExistence type="predicted"/>
<feature type="transmembrane region" description="Helical" evidence="2">
    <location>
        <begin position="67"/>
        <end position="85"/>
    </location>
</feature>
<feature type="transmembrane region" description="Helical" evidence="2">
    <location>
        <begin position="236"/>
        <end position="258"/>
    </location>
</feature>
<dbReference type="InterPro" id="IPR011701">
    <property type="entry name" value="MFS"/>
</dbReference>
<comment type="caution">
    <text evidence="3">The sequence shown here is derived from an EMBL/GenBank/DDBJ whole genome shotgun (WGS) entry which is preliminary data.</text>
</comment>
<accession>A0ABW0K7P8</accession>
<dbReference type="RefSeq" id="WP_270880853.1">
    <property type="nucleotide sequence ID" value="NZ_JAQFVF010000039.1"/>
</dbReference>
<feature type="transmembrane region" description="Helical" evidence="2">
    <location>
        <begin position="302"/>
        <end position="320"/>
    </location>
</feature>
<dbReference type="InterPro" id="IPR053160">
    <property type="entry name" value="MFS_DHA3_Transporter"/>
</dbReference>
<feature type="transmembrane region" description="Helical" evidence="2">
    <location>
        <begin position="364"/>
        <end position="382"/>
    </location>
</feature>
<keyword evidence="2" id="KW-0812">Transmembrane</keyword>
<gene>
    <name evidence="3" type="ORF">ACFPOG_10590</name>
</gene>
<dbReference type="PANTHER" id="PTHR23530:SF1">
    <property type="entry name" value="PERMEASE, MAJOR FACILITATOR SUPERFAMILY-RELATED"/>
    <property type="match status" value="1"/>
</dbReference>
<feature type="transmembrane region" description="Helical" evidence="2">
    <location>
        <begin position="212"/>
        <end position="230"/>
    </location>
</feature>
<reference evidence="4" key="1">
    <citation type="journal article" date="2019" name="Int. J. Syst. Evol. Microbiol.">
        <title>The Global Catalogue of Microorganisms (GCM) 10K type strain sequencing project: providing services to taxonomists for standard genome sequencing and annotation.</title>
        <authorList>
            <consortium name="The Broad Institute Genomics Platform"/>
            <consortium name="The Broad Institute Genome Sequencing Center for Infectious Disease"/>
            <person name="Wu L."/>
            <person name="Ma J."/>
        </authorList>
    </citation>
    <scope>NUCLEOTIDE SEQUENCE [LARGE SCALE GENOMIC DNA]</scope>
    <source>
        <strain evidence="4">KACC 11904</strain>
    </source>
</reference>
<comment type="subcellular location">
    <subcellularLocation>
        <location evidence="1">Cell membrane</location>
        <topology evidence="1">Multi-pass membrane protein</topology>
    </subcellularLocation>
</comment>
<keyword evidence="4" id="KW-1185">Reference proteome</keyword>
<dbReference type="Pfam" id="PF07690">
    <property type="entry name" value="MFS_1"/>
    <property type="match status" value="1"/>
</dbReference>
<organism evidence="3 4">
    <name type="scientific">Paenibacillus aestuarii</name>
    <dbReference type="NCBI Taxonomy" id="516965"/>
    <lineage>
        <taxon>Bacteria</taxon>
        <taxon>Bacillati</taxon>
        <taxon>Bacillota</taxon>
        <taxon>Bacilli</taxon>
        <taxon>Bacillales</taxon>
        <taxon>Paenibacillaceae</taxon>
        <taxon>Paenibacillus</taxon>
    </lineage>
</organism>
<dbReference type="EMBL" id="JBHSMJ010000010">
    <property type="protein sequence ID" value="MFC5448712.1"/>
    <property type="molecule type" value="Genomic_DNA"/>
</dbReference>
<evidence type="ECO:0000256" key="2">
    <source>
        <dbReference type="SAM" id="Phobius"/>
    </source>
</evidence>
<feature type="transmembrane region" description="Helical" evidence="2">
    <location>
        <begin position="33"/>
        <end position="55"/>
    </location>
</feature>
<keyword evidence="2" id="KW-0472">Membrane</keyword>
<dbReference type="Gene3D" id="1.20.1250.20">
    <property type="entry name" value="MFS general substrate transporter like domains"/>
    <property type="match status" value="1"/>
</dbReference>
<evidence type="ECO:0000256" key="1">
    <source>
        <dbReference type="ARBA" id="ARBA00004651"/>
    </source>
</evidence>
<dbReference type="PANTHER" id="PTHR23530">
    <property type="entry name" value="TRANSPORT PROTEIN-RELATED"/>
    <property type="match status" value="1"/>
</dbReference>
<evidence type="ECO:0000313" key="4">
    <source>
        <dbReference type="Proteomes" id="UP001596044"/>
    </source>
</evidence>
<evidence type="ECO:0000313" key="3">
    <source>
        <dbReference type="EMBL" id="MFC5448712.1"/>
    </source>
</evidence>
<feature type="transmembrane region" description="Helical" evidence="2">
    <location>
        <begin position="341"/>
        <end position="358"/>
    </location>
</feature>
<keyword evidence="2" id="KW-1133">Transmembrane helix</keyword>
<dbReference type="Proteomes" id="UP001596044">
    <property type="component" value="Unassembled WGS sequence"/>
</dbReference>
<feature type="transmembrane region" description="Helical" evidence="2">
    <location>
        <begin position="159"/>
        <end position="179"/>
    </location>
</feature>